<evidence type="ECO:0000313" key="4">
    <source>
        <dbReference type="EMBL" id="CAK0893918.1"/>
    </source>
</evidence>
<keyword evidence="1" id="KW-0234">DNA repair</keyword>
<dbReference type="EC" id="5.6.2.3" evidence="1"/>
<comment type="similarity">
    <text evidence="1">Belongs to the helicase family.</text>
</comment>
<evidence type="ECO:0000259" key="3">
    <source>
        <dbReference type="PROSITE" id="PS50235"/>
    </source>
</evidence>
<feature type="region of interest" description="Disordered" evidence="2">
    <location>
        <begin position="645"/>
        <end position="704"/>
    </location>
</feature>
<sequence>MLAQDNATFSQRFSLDMSDADADEWMADFNWEDPRRLHRVIARGPLIAARVFHWTARLAMRALFNCSDAPDQLNCDGIAAKDLPGIVGHVRAYLGVVEEQMRKALHVHMPIQLVGFSHPDDLFRGDHLQNTFRRAWHYVASITFRSTEAFAHYAKDPQGEAALQQLPLLPLTKSQREKIGSARAVASNAAQWRGRGLQHPAASASDVPDFAFFPSSFSCDPNVDSGAWSERAVRETTHPFHFRMNPAIMLGPQCNHDLAVLLRFCDIPADDANLPDAARVAQVKASMAEAMGDHEYYASACSSKAQPHADGLKMTLAASLERKERAALADAAREANDDQEKARKLLHTLVAATNNRMHKGFPEMISYLLRKPIVFSSHTFVPVFFGKLLAIIRAKICRSARGEADSADPGQPRPYATRVTPANLHLGELDYVHRPAELEHFPLYFFFASCDAKMPLGKKPPPGSLRWLPDEARRQYTSAPVTSATYDGVPLRGDPTDEEPRGAMLYRYAYYVSLRLTKPWKVPILYGKLPGRPAEDDLDDAWFAYALHVMILFRPFRSLKDFVTRITREPWTHGECAFQRAVVNDFHAWETSIREAALQFTAETPPLSAEWWAHRTEDCLRNYDFASSRRQAISEAVPSSAQMSFLPPWDAARGGQAEPVAHDPDPVLDTDDDADAHPNDLPLDGSDASDSGPAPRHRAPDPTSVLCGTLPEGVELNDVVAPASWQRSTAAEAKYIVEFTRETSARLRAASAAAGAPLASEVARLRPAASLAAADRQADFFKMIDAWKADASNLSATPSRNTVDSLQHRLGTAMANGRESAFPPVPPQTRTAVLDACVHLLRAGVLNVVDMPEINVKQARALMWNAAWLQDAMNRARGFDDPSGPTVTGRLSLDDGFQLALMGPGGTGKTAVLRVVEAVACYFIGPDTVQKCAPSNSAARLLKGDTLHALCKLPFGNDVTVSSKRGRLTRSVLETHRSRWESARACFIDEVSMVAAAQLFQAEVRLKTAKNSTRAWGGMGMTFSGGFMQLPPDVDRKRSKHVETVQGLQLWRRVRYVATLDVNVRAPGPLSQLQAEMRAGDISDAMWSLYTSRILCPDDARPHHPASPFSTHPWTYIVHRHKIRVYRSMQNAKQHAARHGHVLYVVQARDEPVDPADSLKLTDQVRRELLQKVSPKDTQDLPSLLPLYIGMRLTMCSKDCVRLGLMKGCACTLRHIVFADGEPFQPGTVDENVVHLRFMPVSLWLQADGAEWELPAAHLAGDLPTCTDRRGLFQVRPTCGYLRAAWEEEHFSVRRTTYRLLPADTIIVYGAQGGTYSAVVADMKRPPSMDADTHWLACYEMISRAISVESLFILRPATRRELSRKPPQFLLDEISRLADIETSSLAVLVRILRDQAGGDLPGDLMDAVLAPNAASEQASRVAASRRNPAAQTSQAATDAPRTRKRLRGKSGISTCSDNDHTNRARTSADRADHAAPANPTNSPDAAAPDAQPPPCREHRRCTVDAHYCEAADAPPCPARGHRCHADCRSALCRFTPCDMCLRAGTVTHDCNRWEHWSASQLYESVVRPASNMGASCFINSTFAALFTNWEVRRAVRRAAAEEHQGAVSARFVDVLREAQSSLPSAQSLPYQPLRCFCDSTRRTELPREWYMPAEGGPFLVCAGNHDDSFDFLRRVLTALAAEESPVASLFTGAYADVYACPHQPCLGTSQWCTRRTFPFSVHYVRVADEFGAVLADTLSEALRQSVSRIDDVTLAEHTCGVCGSGGVAMKKTLITHWPELLALGLGRFYYDRSTNRTLKHMHYVHCDLSLAVDGACYELAAAAFHTGSSAMTGHWVSVC</sequence>
<comment type="caution">
    <text evidence="4">The sequence shown here is derived from an EMBL/GenBank/DDBJ whole genome shotgun (WGS) entry which is preliminary data.</text>
</comment>
<dbReference type="EMBL" id="CAUYUJ010019827">
    <property type="protein sequence ID" value="CAK0893918.1"/>
    <property type="molecule type" value="Genomic_DNA"/>
</dbReference>
<feature type="non-terminal residue" evidence="4">
    <location>
        <position position="1839"/>
    </location>
</feature>
<keyword evidence="1" id="KW-0067">ATP-binding</keyword>
<evidence type="ECO:0000313" key="5">
    <source>
        <dbReference type="Proteomes" id="UP001189429"/>
    </source>
</evidence>
<dbReference type="SUPFAM" id="SSF52540">
    <property type="entry name" value="P-loop containing nucleoside triphosphate hydrolases"/>
    <property type="match status" value="1"/>
</dbReference>
<dbReference type="Pfam" id="PF05970">
    <property type="entry name" value="PIF1"/>
    <property type="match status" value="1"/>
</dbReference>
<dbReference type="Gene3D" id="3.40.50.300">
    <property type="entry name" value="P-loop containing nucleotide triphosphate hydrolases"/>
    <property type="match status" value="1"/>
</dbReference>
<dbReference type="InterPro" id="IPR001394">
    <property type="entry name" value="Peptidase_C19_UCH"/>
</dbReference>
<keyword evidence="1" id="KW-0233">DNA recombination</keyword>
<dbReference type="InterPro" id="IPR010285">
    <property type="entry name" value="DNA_helicase_pif1-like_DEAD"/>
</dbReference>
<keyword evidence="1" id="KW-0347">Helicase</keyword>
<reference evidence="4" key="1">
    <citation type="submission" date="2023-10" db="EMBL/GenBank/DDBJ databases">
        <authorList>
            <person name="Chen Y."/>
            <person name="Shah S."/>
            <person name="Dougan E. K."/>
            <person name="Thang M."/>
            <person name="Chan C."/>
        </authorList>
    </citation>
    <scope>NUCLEOTIDE SEQUENCE [LARGE SCALE GENOMIC DNA]</scope>
</reference>
<comment type="catalytic activity">
    <reaction evidence="1">
        <text>ATP + H2O = ADP + phosphate + H(+)</text>
        <dbReference type="Rhea" id="RHEA:13065"/>
        <dbReference type="ChEBI" id="CHEBI:15377"/>
        <dbReference type="ChEBI" id="CHEBI:15378"/>
        <dbReference type="ChEBI" id="CHEBI:30616"/>
        <dbReference type="ChEBI" id="CHEBI:43474"/>
        <dbReference type="ChEBI" id="CHEBI:456216"/>
        <dbReference type="EC" id="5.6.2.3"/>
    </reaction>
</comment>
<dbReference type="InterPro" id="IPR028889">
    <property type="entry name" value="USP"/>
</dbReference>
<keyword evidence="1" id="KW-0547">Nucleotide-binding</keyword>
<keyword evidence="1" id="KW-0378">Hydrolase</keyword>
<evidence type="ECO:0000256" key="1">
    <source>
        <dbReference type="RuleBase" id="RU363044"/>
    </source>
</evidence>
<dbReference type="InterPro" id="IPR027417">
    <property type="entry name" value="P-loop_NTPase"/>
</dbReference>
<keyword evidence="1" id="KW-0227">DNA damage</keyword>
<organism evidence="4 5">
    <name type="scientific">Prorocentrum cordatum</name>
    <dbReference type="NCBI Taxonomy" id="2364126"/>
    <lineage>
        <taxon>Eukaryota</taxon>
        <taxon>Sar</taxon>
        <taxon>Alveolata</taxon>
        <taxon>Dinophyceae</taxon>
        <taxon>Prorocentrales</taxon>
        <taxon>Prorocentraceae</taxon>
        <taxon>Prorocentrum</taxon>
    </lineage>
</organism>
<dbReference type="Gene3D" id="3.90.70.10">
    <property type="entry name" value="Cysteine proteinases"/>
    <property type="match status" value="1"/>
</dbReference>
<protein>
    <recommendedName>
        <fullName evidence="1">ATP-dependent DNA helicase</fullName>
        <ecNumber evidence="1">5.6.2.3</ecNumber>
    </recommendedName>
</protein>
<dbReference type="InterPro" id="IPR051055">
    <property type="entry name" value="PIF1_helicase"/>
</dbReference>
<dbReference type="Proteomes" id="UP001189429">
    <property type="component" value="Unassembled WGS sequence"/>
</dbReference>
<proteinExistence type="inferred from homology"/>
<feature type="region of interest" description="Disordered" evidence="2">
    <location>
        <begin position="1418"/>
        <end position="1496"/>
    </location>
</feature>
<keyword evidence="5" id="KW-1185">Reference proteome</keyword>
<dbReference type="SUPFAM" id="SSF54001">
    <property type="entry name" value="Cysteine proteinases"/>
    <property type="match status" value="1"/>
</dbReference>
<dbReference type="PROSITE" id="PS50235">
    <property type="entry name" value="USP_3"/>
    <property type="match status" value="1"/>
</dbReference>
<feature type="domain" description="USP" evidence="3">
    <location>
        <begin position="1567"/>
        <end position="1839"/>
    </location>
</feature>
<evidence type="ECO:0000256" key="2">
    <source>
        <dbReference type="SAM" id="MobiDB-lite"/>
    </source>
</evidence>
<gene>
    <name evidence="4" type="ORF">PCOR1329_LOCUS73125</name>
</gene>
<dbReference type="Pfam" id="PF00443">
    <property type="entry name" value="UCH"/>
    <property type="match status" value="1"/>
</dbReference>
<dbReference type="InterPro" id="IPR038765">
    <property type="entry name" value="Papain-like_cys_pep_sf"/>
</dbReference>
<dbReference type="PANTHER" id="PTHR47642">
    <property type="entry name" value="ATP-DEPENDENT DNA HELICASE"/>
    <property type="match status" value="1"/>
</dbReference>
<name>A0ABN9X3L8_9DINO</name>
<accession>A0ABN9X3L8</accession>
<feature type="compositionally biased region" description="Basic and acidic residues" evidence="2">
    <location>
        <begin position="1457"/>
        <end position="1473"/>
    </location>
</feature>
<comment type="cofactor">
    <cofactor evidence="1">
        <name>Mg(2+)</name>
        <dbReference type="ChEBI" id="CHEBI:18420"/>
    </cofactor>
</comment>